<dbReference type="EMBL" id="LR797360">
    <property type="protein sequence ID" value="CAB4205586.1"/>
    <property type="molecule type" value="Genomic_DNA"/>
</dbReference>
<protein>
    <recommendedName>
        <fullName evidence="4">DUF1643 domain-containing protein</fullName>
    </recommendedName>
</protein>
<sequence>MYRYTLERNWEEGSGMVNFIGLNPSTATDTEDDPTIRRCTSIAKNLGFEGFYMTNLFAARSTDPKNLLNIADPIGKTNNELLLQYAFKSDLVIAMWGNHGTYLNRDRLVKHLVPNLHYFKLTKEHNPHHVLYLSHSETKTVKRLV</sequence>
<evidence type="ECO:0000313" key="1">
    <source>
        <dbReference type="EMBL" id="CAB4195853.1"/>
    </source>
</evidence>
<accession>A0A6J5RF28</accession>
<dbReference type="InterPro" id="IPR012441">
    <property type="entry name" value="DUF1643"/>
</dbReference>
<evidence type="ECO:0000313" key="2">
    <source>
        <dbReference type="EMBL" id="CAB4205586.1"/>
    </source>
</evidence>
<proteinExistence type="predicted"/>
<reference evidence="1" key="1">
    <citation type="submission" date="2020-05" db="EMBL/GenBank/DDBJ databases">
        <authorList>
            <person name="Chiriac C."/>
            <person name="Salcher M."/>
            <person name="Ghai R."/>
            <person name="Kavagutti S V."/>
        </authorList>
    </citation>
    <scope>NUCLEOTIDE SEQUENCE</scope>
</reference>
<gene>
    <name evidence="1" type="ORF">UFOVP1286_47</name>
    <name evidence="2" type="ORF">UFOVP1407_77</name>
    <name evidence="3" type="ORF">UFOVP1640_44</name>
</gene>
<dbReference type="EMBL" id="LR797247">
    <property type="protein sequence ID" value="CAB4195853.1"/>
    <property type="molecule type" value="Genomic_DNA"/>
</dbReference>
<dbReference type="Pfam" id="PF07799">
    <property type="entry name" value="DUF1643"/>
    <property type="match status" value="1"/>
</dbReference>
<evidence type="ECO:0008006" key="4">
    <source>
        <dbReference type="Google" id="ProtNLM"/>
    </source>
</evidence>
<organism evidence="1">
    <name type="scientific">uncultured Caudovirales phage</name>
    <dbReference type="NCBI Taxonomy" id="2100421"/>
    <lineage>
        <taxon>Viruses</taxon>
        <taxon>Duplodnaviria</taxon>
        <taxon>Heunggongvirae</taxon>
        <taxon>Uroviricota</taxon>
        <taxon>Caudoviricetes</taxon>
        <taxon>Peduoviridae</taxon>
        <taxon>Maltschvirus</taxon>
        <taxon>Maltschvirus maltsch</taxon>
    </lineage>
</organism>
<evidence type="ECO:0000313" key="3">
    <source>
        <dbReference type="EMBL" id="CAB4221643.1"/>
    </source>
</evidence>
<dbReference type="EMBL" id="LR797504">
    <property type="protein sequence ID" value="CAB4221643.1"/>
    <property type="molecule type" value="Genomic_DNA"/>
</dbReference>
<name>A0A6J5RF28_9CAUD</name>